<evidence type="ECO:0000259" key="15">
    <source>
        <dbReference type="Pfam" id="PF02896"/>
    </source>
</evidence>
<evidence type="ECO:0000256" key="10">
    <source>
        <dbReference type="ARBA" id="ARBA00022840"/>
    </source>
</evidence>
<dbReference type="PANTHER" id="PTHR22931">
    <property type="entry name" value="PHOSPHOENOLPYRUVATE DIKINASE-RELATED"/>
    <property type="match status" value="1"/>
</dbReference>
<evidence type="ECO:0000256" key="3">
    <source>
        <dbReference type="ARBA" id="ARBA00007837"/>
    </source>
</evidence>
<keyword evidence="8" id="KW-0547">Nucleotide-binding</keyword>
<dbReference type="PIRSF" id="PIRSF000853">
    <property type="entry name" value="PPDK"/>
    <property type="match status" value="1"/>
</dbReference>
<dbReference type="InterPro" id="IPR000121">
    <property type="entry name" value="PEP_util_C"/>
</dbReference>
<evidence type="ECO:0000256" key="11">
    <source>
        <dbReference type="ARBA" id="ARBA00022842"/>
    </source>
</evidence>
<name>A0ABQ4UV74_9HYPH</name>
<dbReference type="Gene3D" id="3.30.1490.20">
    <property type="entry name" value="ATP-grasp fold, A domain"/>
    <property type="match status" value="1"/>
</dbReference>
<dbReference type="Pfam" id="PF00391">
    <property type="entry name" value="PEP-utilizers"/>
    <property type="match status" value="1"/>
</dbReference>
<dbReference type="Gene3D" id="3.50.30.10">
    <property type="entry name" value="Phosphohistidine domain"/>
    <property type="match status" value="1"/>
</dbReference>
<protein>
    <recommendedName>
        <fullName evidence="5 12">Pyruvate, phosphate dikinase</fullName>
        <ecNumber evidence="4 12">2.7.9.1</ecNumber>
    </recommendedName>
</protein>
<dbReference type="Proteomes" id="UP001055093">
    <property type="component" value="Unassembled WGS sequence"/>
</dbReference>
<keyword evidence="6" id="KW-0808">Transferase</keyword>
<dbReference type="NCBIfam" id="TIGR01828">
    <property type="entry name" value="pyru_phos_dikin"/>
    <property type="match status" value="1"/>
</dbReference>
<evidence type="ECO:0000256" key="4">
    <source>
        <dbReference type="ARBA" id="ARBA00011994"/>
    </source>
</evidence>
<evidence type="ECO:0000256" key="5">
    <source>
        <dbReference type="ARBA" id="ARBA00020138"/>
    </source>
</evidence>
<reference evidence="16" key="2">
    <citation type="submission" date="2021-08" db="EMBL/GenBank/DDBJ databases">
        <authorList>
            <person name="Tani A."/>
            <person name="Ola A."/>
            <person name="Ogura Y."/>
            <person name="Katsura K."/>
            <person name="Hayashi T."/>
        </authorList>
    </citation>
    <scope>NUCLEOTIDE SEQUENCE</scope>
    <source>
        <strain evidence="16">DSM 14458</strain>
    </source>
</reference>
<evidence type="ECO:0000256" key="2">
    <source>
        <dbReference type="ARBA" id="ARBA00003144"/>
    </source>
</evidence>
<dbReference type="InterPro" id="IPR015813">
    <property type="entry name" value="Pyrv/PenolPyrv_kinase-like_dom"/>
</dbReference>
<dbReference type="InterPro" id="IPR023151">
    <property type="entry name" value="PEP_util_CS"/>
</dbReference>
<feature type="domain" description="Pyruvate phosphate dikinase AMP/ATP-binding" evidence="14">
    <location>
        <begin position="21"/>
        <end position="298"/>
    </location>
</feature>
<dbReference type="PROSITE" id="PS00370">
    <property type="entry name" value="PEP_ENZYMES_PHOS_SITE"/>
    <property type="match status" value="1"/>
</dbReference>
<comment type="function">
    <text evidence="2">Catalyzes the reversible phosphorylation of pyruvate and phosphate.</text>
</comment>
<dbReference type="EMBL" id="BPRE01000007">
    <property type="protein sequence ID" value="GJE76086.1"/>
    <property type="molecule type" value="Genomic_DNA"/>
</dbReference>
<dbReference type="InterPro" id="IPR040442">
    <property type="entry name" value="Pyrv_kinase-like_dom_sf"/>
</dbReference>
<comment type="catalytic activity">
    <reaction evidence="12">
        <text>pyruvate + phosphate + ATP = phosphoenolpyruvate + AMP + diphosphate + H(+)</text>
        <dbReference type="Rhea" id="RHEA:10756"/>
        <dbReference type="ChEBI" id="CHEBI:15361"/>
        <dbReference type="ChEBI" id="CHEBI:15378"/>
        <dbReference type="ChEBI" id="CHEBI:30616"/>
        <dbReference type="ChEBI" id="CHEBI:33019"/>
        <dbReference type="ChEBI" id="CHEBI:43474"/>
        <dbReference type="ChEBI" id="CHEBI:58702"/>
        <dbReference type="ChEBI" id="CHEBI:456215"/>
        <dbReference type="EC" id="2.7.9.1"/>
    </reaction>
</comment>
<feature type="domain" description="Pyruvate phosphate dikinase AMP/ATP-binding" evidence="14">
    <location>
        <begin position="315"/>
        <end position="363"/>
    </location>
</feature>
<dbReference type="RefSeq" id="WP_137830077.1">
    <property type="nucleotide sequence ID" value="NZ_BPRE01000007.1"/>
</dbReference>
<dbReference type="InterPro" id="IPR036637">
    <property type="entry name" value="Phosphohistidine_dom_sf"/>
</dbReference>
<dbReference type="InterPro" id="IPR018274">
    <property type="entry name" value="PEP_util_AS"/>
</dbReference>
<keyword evidence="11" id="KW-0460">Magnesium</keyword>
<evidence type="ECO:0000256" key="12">
    <source>
        <dbReference type="PIRNR" id="PIRNR000853"/>
    </source>
</evidence>
<evidence type="ECO:0000256" key="9">
    <source>
        <dbReference type="ARBA" id="ARBA00022777"/>
    </source>
</evidence>
<dbReference type="PANTHER" id="PTHR22931:SF9">
    <property type="entry name" value="PYRUVATE, PHOSPHATE DIKINASE 1, CHLOROPLASTIC"/>
    <property type="match status" value="1"/>
</dbReference>
<dbReference type="SUPFAM" id="SSF52009">
    <property type="entry name" value="Phosphohistidine domain"/>
    <property type="match status" value="1"/>
</dbReference>
<dbReference type="Pfam" id="PF01326">
    <property type="entry name" value="PPDK_N"/>
    <property type="match status" value="2"/>
</dbReference>
<keyword evidence="17" id="KW-1185">Reference proteome</keyword>
<evidence type="ECO:0000259" key="13">
    <source>
        <dbReference type="Pfam" id="PF00391"/>
    </source>
</evidence>
<proteinExistence type="inferred from homology"/>
<comment type="similarity">
    <text evidence="3 12">Belongs to the PEP-utilizing enzyme family.</text>
</comment>
<dbReference type="InterPro" id="IPR010121">
    <property type="entry name" value="Pyruvate_phosphate_dikinase"/>
</dbReference>
<dbReference type="InterPro" id="IPR013815">
    <property type="entry name" value="ATP_grasp_subdomain_1"/>
</dbReference>
<feature type="domain" description="PEP-utilising enzyme C-terminal" evidence="15">
    <location>
        <begin position="531"/>
        <end position="882"/>
    </location>
</feature>
<dbReference type="PROSITE" id="PS00742">
    <property type="entry name" value="PEP_ENZYMES_2"/>
    <property type="match status" value="1"/>
</dbReference>
<dbReference type="NCBIfam" id="NF004531">
    <property type="entry name" value="PRK05878.1"/>
    <property type="match status" value="1"/>
</dbReference>
<reference evidence="16" key="1">
    <citation type="journal article" date="2021" name="Front. Microbiol.">
        <title>Comprehensive Comparative Genomics and Phenotyping of Methylobacterium Species.</title>
        <authorList>
            <person name="Alessa O."/>
            <person name="Ogura Y."/>
            <person name="Fujitani Y."/>
            <person name="Takami H."/>
            <person name="Hayashi T."/>
            <person name="Sahin N."/>
            <person name="Tani A."/>
        </authorList>
    </citation>
    <scope>NUCLEOTIDE SEQUENCE</scope>
    <source>
        <strain evidence="16">DSM 14458</strain>
    </source>
</reference>
<gene>
    <name evidence="16" type="primary">ppdK</name>
    <name evidence="16" type="ORF">BGCPKDLD_2678</name>
</gene>
<feature type="domain" description="PEP-utilising enzyme mobile" evidence="13">
    <location>
        <begin position="435"/>
        <end position="516"/>
    </location>
</feature>
<comment type="caution">
    <text evidence="16">The sequence shown here is derived from an EMBL/GenBank/DDBJ whole genome shotgun (WGS) entry which is preliminary data.</text>
</comment>
<dbReference type="Gene3D" id="1.10.189.10">
    <property type="entry name" value="Pyruvate Phosphate Dikinase, domain 2"/>
    <property type="match status" value="1"/>
</dbReference>
<keyword evidence="7" id="KW-0479">Metal-binding</keyword>
<dbReference type="Pfam" id="PF02896">
    <property type="entry name" value="PEP-utilizers_C"/>
    <property type="match status" value="1"/>
</dbReference>
<organism evidence="16 17">
    <name type="scientific">Methylorubrum suomiense</name>
    <dbReference type="NCBI Taxonomy" id="144191"/>
    <lineage>
        <taxon>Bacteria</taxon>
        <taxon>Pseudomonadati</taxon>
        <taxon>Pseudomonadota</taxon>
        <taxon>Alphaproteobacteria</taxon>
        <taxon>Hyphomicrobiales</taxon>
        <taxon>Methylobacteriaceae</taxon>
        <taxon>Methylorubrum</taxon>
    </lineage>
</organism>
<dbReference type="InterPro" id="IPR002192">
    <property type="entry name" value="PPDK_AMP/ATP-bd"/>
</dbReference>
<dbReference type="SUPFAM" id="SSF56059">
    <property type="entry name" value="Glutathione synthetase ATP-binding domain-like"/>
    <property type="match status" value="1"/>
</dbReference>
<evidence type="ECO:0000256" key="1">
    <source>
        <dbReference type="ARBA" id="ARBA00001946"/>
    </source>
</evidence>
<comment type="cofactor">
    <cofactor evidence="1 12">
        <name>Mg(2+)</name>
        <dbReference type="ChEBI" id="CHEBI:18420"/>
    </cofactor>
</comment>
<accession>A0ABQ4UV74</accession>
<keyword evidence="9" id="KW-0418">Kinase</keyword>
<sequence>MTKWVYSFGDGKAEGEASMRNLLGGKGANLAEMSNLGLPVPPGFTITTEVCTYYYQHGETYPSELAEEVKAALEKVGALTGRRFGDAEKPLLVSVRSGARASMPGMMDTVLNLGLNDETVEALAKDADDERFAYDSYRRFITMYSNVVLGVEHHAFEEALEHYKDSKNLSLDTELKADDWKHLIGVYKKIVRDEHGSDFPQKPEDQLWGAIGAVFDSWMIPRAKKYRELNSIPESWGTAVNVQAMVFGNMGDTSATGVAFTRNPSTGESALYGEFLINAQGEDVVAGIRTPQDITEKARIEANSDKPSMEKAMPESFAELTRIYGVLEKHYRDMQDMEFTIERGKLWMLQTRNGKRTAKAALRIAVELAGEGLISKDEAIKRIEPGALDQLLHPTIDPDAERKVIATGLPASPGAAVGEIVFNSEAAEAARKAERKSILVRIETSPEDIHGMHAAEGILTTRGGMTSHAAVVARGMGKPCVSGVGSIRIDYKAQTMTVGGVTLKAGDVITIDGSTGQVIQGEVKMLQPELSGDFAALMEWADAVRTMKVRTNADTPADARAARKFGAEGIGLCRTEHMFFEGDRIVAVREMILADDAEGRRAALAKLLPYQRQDFVELFTIMSGLPVTIRLLDPPLHEFLPHTDEEVQEVVAATGVSEDKIRHRTRELSEHNPMLGFRGCRLAIAFPEIAEMQARAIFEAAVQAAKDTGAPVTPEVMVPLVFTRMEFDIVKSRIDAMAKAVAEETGATFEYQVGTMIELPRAALKAGEIAETAEFFSFGTNDLTQTALGISRDDAATFLGPYTQKGILAVDPFVSIDREGVGELVKIATERGRAQRPNIKLGICGEHGGDPASIGFCQEVGLDYVSCSPFRVPIARLAAAQSALGKTE</sequence>
<dbReference type="Gene3D" id="1.20.80.30">
    <property type="match status" value="1"/>
</dbReference>
<dbReference type="Gene3D" id="3.30.470.20">
    <property type="entry name" value="ATP-grasp fold, B domain"/>
    <property type="match status" value="1"/>
</dbReference>
<dbReference type="SUPFAM" id="SSF51621">
    <property type="entry name" value="Phosphoenolpyruvate/pyruvate domain"/>
    <property type="match status" value="1"/>
</dbReference>
<evidence type="ECO:0000313" key="16">
    <source>
        <dbReference type="EMBL" id="GJE76086.1"/>
    </source>
</evidence>
<evidence type="ECO:0000259" key="14">
    <source>
        <dbReference type="Pfam" id="PF01326"/>
    </source>
</evidence>
<dbReference type="Gene3D" id="3.20.20.60">
    <property type="entry name" value="Phosphoenolpyruvate-binding domains"/>
    <property type="match status" value="1"/>
</dbReference>
<evidence type="ECO:0000256" key="7">
    <source>
        <dbReference type="ARBA" id="ARBA00022723"/>
    </source>
</evidence>
<dbReference type="InterPro" id="IPR008279">
    <property type="entry name" value="PEP-util_enz_mobile_dom"/>
</dbReference>
<evidence type="ECO:0000256" key="8">
    <source>
        <dbReference type="ARBA" id="ARBA00022741"/>
    </source>
</evidence>
<dbReference type="EC" id="2.7.9.1" evidence="4 12"/>
<keyword evidence="10" id="KW-0067">ATP-binding</keyword>
<evidence type="ECO:0000256" key="6">
    <source>
        <dbReference type="ARBA" id="ARBA00022679"/>
    </source>
</evidence>
<keyword evidence="16" id="KW-0670">Pyruvate</keyword>
<evidence type="ECO:0000313" key="17">
    <source>
        <dbReference type="Proteomes" id="UP001055093"/>
    </source>
</evidence>